<dbReference type="AlphaFoldDB" id="A0A916JN78"/>
<dbReference type="InterPro" id="IPR001509">
    <property type="entry name" value="Epimerase_deHydtase"/>
</dbReference>
<comment type="subcellular location">
    <subcellularLocation>
        <location evidence="1">Membrane</location>
    </subcellularLocation>
</comment>
<dbReference type="InterPro" id="IPR036291">
    <property type="entry name" value="NAD(P)-bd_dom_sf"/>
</dbReference>
<dbReference type="GO" id="GO:0016020">
    <property type="term" value="C:membrane"/>
    <property type="evidence" value="ECO:0007669"/>
    <property type="project" value="UniProtKB-SubCell"/>
</dbReference>
<feature type="domain" description="NAD-dependent epimerase/dehydratase" evidence="2">
    <location>
        <begin position="4"/>
        <end position="113"/>
    </location>
</feature>
<dbReference type="EMBL" id="OU015584">
    <property type="protein sequence ID" value="CAG5083500.1"/>
    <property type="molecule type" value="Genomic_DNA"/>
</dbReference>
<dbReference type="PANTHER" id="PTHR14097">
    <property type="entry name" value="OXIDOREDUCTASE HTATIP2"/>
    <property type="match status" value="1"/>
</dbReference>
<dbReference type="KEGG" id="ptan:CRYO30217_02215"/>
<evidence type="ECO:0000259" key="2">
    <source>
        <dbReference type="Pfam" id="PF01370"/>
    </source>
</evidence>
<dbReference type="RefSeq" id="WP_258542446.1">
    <property type="nucleotide sequence ID" value="NZ_OU015584.1"/>
</dbReference>
<evidence type="ECO:0000313" key="4">
    <source>
        <dbReference type="Proteomes" id="UP000683507"/>
    </source>
</evidence>
<dbReference type="PANTHER" id="PTHR14097:SF8">
    <property type="entry name" value="NAD(P)-BINDING DOMAIN-CONTAINING PROTEIN"/>
    <property type="match status" value="1"/>
</dbReference>
<name>A0A916JN78_9FLAO</name>
<dbReference type="Pfam" id="PF01370">
    <property type="entry name" value="Epimerase"/>
    <property type="match status" value="1"/>
</dbReference>
<dbReference type="SUPFAM" id="SSF51735">
    <property type="entry name" value="NAD(P)-binding Rossmann-fold domains"/>
    <property type="match status" value="1"/>
</dbReference>
<dbReference type="Gene3D" id="3.40.50.720">
    <property type="entry name" value="NAD(P)-binding Rossmann-like Domain"/>
    <property type="match status" value="1"/>
</dbReference>
<evidence type="ECO:0000256" key="1">
    <source>
        <dbReference type="ARBA" id="ARBA00004370"/>
    </source>
</evidence>
<protein>
    <recommendedName>
        <fullName evidence="2">NAD-dependent epimerase/dehydratase domain-containing protein</fullName>
    </recommendedName>
</protein>
<proteinExistence type="predicted"/>
<keyword evidence="4" id="KW-1185">Reference proteome</keyword>
<reference evidence="3" key="1">
    <citation type="submission" date="2021-04" db="EMBL/GenBank/DDBJ databases">
        <authorList>
            <person name="Rodrigo-Torres L."/>
            <person name="Arahal R. D."/>
            <person name="Lucena T."/>
        </authorList>
    </citation>
    <scope>NUCLEOTIDE SEQUENCE</scope>
    <source>
        <strain evidence="3">AS29M-1</strain>
    </source>
</reference>
<dbReference type="Proteomes" id="UP000683507">
    <property type="component" value="Chromosome"/>
</dbReference>
<organism evidence="3 4">
    <name type="scientific">Parvicella tangerina</name>
    <dbReference type="NCBI Taxonomy" id="2829795"/>
    <lineage>
        <taxon>Bacteria</taxon>
        <taxon>Pseudomonadati</taxon>
        <taxon>Bacteroidota</taxon>
        <taxon>Flavobacteriia</taxon>
        <taxon>Flavobacteriales</taxon>
        <taxon>Parvicellaceae</taxon>
        <taxon>Parvicella</taxon>
    </lineage>
</organism>
<evidence type="ECO:0000313" key="3">
    <source>
        <dbReference type="EMBL" id="CAG5083500.1"/>
    </source>
</evidence>
<sequence length="222" mass="24971">MKRIIITGATGMVGKAVLFEAIEDERISEILLITRTSVGIEHSKVKELLISRFEELPNLDVSLTPYDACFHCMGVSSVGMSEKDFNQVTFKLTKILIDALHQANPAMTVSYVSGAGTDSSEKGKVMWARVKGKTENYILNKGFKNTYMIRLGGLLPEKGIKSKTRWYNAIYFITRPLFPLLKLSKNIITTTNFGQAMINTLFFPPEKEILENRDLNRLANKT</sequence>
<gene>
    <name evidence="3" type="ORF">CRYO30217_02215</name>
</gene>
<accession>A0A916JN78</accession>